<dbReference type="RefSeq" id="WP_011243873.1">
    <property type="nucleotide sequence ID" value="NC_006576.1"/>
</dbReference>
<dbReference type="KEGG" id="syc:syc1563_c"/>
<accession>A0A0H3K6J9</accession>
<dbReference type="AlphaFoldDB" id="A0A0H3K6J9"/>
<name>A0A0H3K6J9_SYNP6</name>
<protein>
    <submittedName>
        <fullName evidence="1">Uncharacterized protein</fullName>
    </submittedName>
</protein>
<dbReference type="Proteomes" id="UP000001175">
    <property type="component" value="Chromosome"/>
</dbReference>
<sequence length="106" mass="11622">MSEQETPQFLHPLAAAEPTEEAGVYLCNAFAVAEELVNEAVFGEDWEANLRVVKLLQDAGLPGEHITEMFDDCRDGCRHACLRIIEYVADALLDEAGDEDIAAQAD</sequence>
<organism evidence="1 2">
    <name type="scientific">Synechococcus sp. (strain ATCC 27144 / PCC 6301 / SAUG 1402/1)</name>
    <name type="common">Anacystis nidulans</name>
    <dbReference type="NCBI Taxonomy" id="269084"/>
    <lineage>
        <taxon>Bacteria</taxon>
        <taxon>Bacillati</taxon>
        <taxon>Cyanobacteriota</taxon>
        <taxon>Cyanophyceae</taxon>
        <taxon>Synechococcales</taxon>
        <taxon>Synechococcaceae</taxon>
        <taxon>Synechococcus</taxon>
    </lineage>
</organism>
<proteinExistence type="predicted"/>
<gene>
    <name evidence="1" type="ordered locus">syc1563_c</name>
</gene>
<evidence type="ECO:0000313" key="2">
    <source>
        <dbReference type="Proteomes" id="UP000001175"/>
    </source>
</evidence>
<reference evidence="1 2" key="1">
    <citation type="journal article" date="2007" name="Photosyn. Res.">
        <title>Complete nucleotide sequence of the freshwater unicellular cyanobacterium Synechococcus elongatus PCC 6301 chromosome: gene content and organization.</title>
        <authorList>
            <person name="Sugita C."/>
            <person name="Ogata K."/>
            <person name="Shikata M."/>
            <person name="Jikuya H."/>
            <person name="Takano J."/>
            <person name="Furumichi M."/>
            <person name="Kanehisa M."/>
            <person name="Omata T."/>
            <person name="Sugiura M."/>
            <person name="Sugita M."/>
        </authorList>
    </citation>
    <scope>NUCLEOTIDE SEQUENCE [LARGE SCALE GENOMIC DNA]</scope>
    <source>
        <strain evidence="2">ATCC 27144 / PCC 6301 / SAUG 1402/1</strain>
    </source>
</reference>
<evidence type="ECO:0000313" key="1">
    <source>
        <dbReference type="EMBL" id="BAD79753.1"/>
    </source>
</evidence>
<dbReference type="GeneID" id="72431440"/>
<dbReference type="EMBL" id="AP008231">
    <property type="protein sequence ID" value="BAD79753.1"/>
    <property type="molecule type" value="Genomic_DNA"/>
</dbReference>